<protein>
    <submittedName>
        <fullName evidence="2">Uncharacterized protein</fullName>
    </submittedName>
</protein>
<dbReference type="EMBL" id="CDMZ01003217">
    <property type="protein sequence ID" value="CEM45547.1"/>
    <property type="molecule type" value="Genomic_DNA"/>
</dbReference>
<organism evidence="2">
    <name type="scientific">Chromera velia CCMP2878</name>
    <dbReference type="NCBI Taxonomy" id="1169474"/>
    <lineage>
        <taxon>Eukaryota</taxon>
        <taxon>Sar</taxon>
        <taxon>Alveolata</taxon>
        <taxon>Colpodellida</taxon>
        <taxon>Chromeraceae</taxon>
        <taxon>Chromera</taxon>
    </lineage>
</organism>
<evidence type="ECO:0000256" key="1">
    <source>
        <dbReference type="SAM" id="MobiDB-lite"/>
    </source>
</evidence>
<dbReference type="AlphaFoldDB" id="A0A0G4HN07"/>
<accession>A0A0G4HN07</accession>
<sequence length="122" mass="13554">MLSPGHQEIVGRGEEKLNLDGACEYDDDGLPRVYVAYFKPEVGWFFQNPGADGLHKDSEAKLDSKGESTDMDVSINASSDRNAVKIRGEQTDEQRETFTATTVSRVDPWENQLGKQGMEEGK</sequence>
<evidence type="ECO:0000313" key="2">
    <source>
        <dbReference type="EMBL" id="CEM45547.1"/>
    </source>
</evidence>
<gene>
    <name evidence="2" type="ORF">Cvel_7560</name>
</gene>
<feature type="region of interest" description="Disordered" evidence="1">
    <location>
        <begin position="89"/>
        <end position="122"/>
    </location>
</feature>
<proteinExistence type="predicted"/>
<dbReference type="VEuPathDB" id="CryptoDB:Cvel_7560"/>
<name>A0A0G4HN07_9ALVE</name>
<reference evidence="2" key="1">
    <citation type="submission" date="2014-11" db="EMBL/GenBank/DDBJ databases">
        <authorList>
            <person name="Otto D Thomas"/>
            <person name="Naeem Raeece"/>
        </authorList>
    </citation>
    <scope>NUCLEOTIDE SEQUENCE</scope>
</reference>